<dbReference type="NCBIfam" id="NF038146">
    <property type="entry name" value="LxmA_leader"/>
    <property type="match status" value="1"/>
</dbReference>
<proteinExistence type="predicted"/>
<gene>
    <name evidence="1" type="ORF">SPRI_3768</name>
</gene>
<dbReference type="STRING" id="38300.SPRI_3768"/>
<dbReference type="RefSeq" id="WP_037774183.1">
    <property type="nucleotide sequence ID" value="NZ_CP011340.1"/>
</dbReference>
<dbReference type="EMBL" id="CP011340">
    <property type="protein sequence ID" value="ALC22074.1"/>
    <property type="molecule type" value="Genomic_DNA"/>
</dbReference>
<organism evidence="1">
    <name type="scientific">Streptomyces pristinaespiralis</name>
    <dbReference type="NCBI Taxonomy" id="38300"/>
    <lineage>
        <taxon>Bacteria</taxon>
        <taxon>Bacillati</taxon>
        <taxon>Actinomycetota</taxon>
        <taxon>Actinomycetes</taxon>
        <taxon>Kitasatosporales</taxon>
        <taxon>Streptomycetaceae</taxon>
        <taxon>Streptomyces</taxon>
    </lineage>
</organism>
<dbReference type="GeneID" id="97235206"/>
<dbReference type="Proteomes" id="UP000060513">
    <property type="component" value="Chromosome"/>
</dbReference>
<evidence type="ECO:0000313" key="1">
    <source>
        <dbReference type="EMBL" id="ALC22074.1"/>
    </source>
</evidence>
<dbReference type="InterPro" id="IPR049906">
    <property type="entry name" value="LxmA-like_leader"/>
</dbReference>
<dbReference type="PATRIC" id="fig|38300.4.peg.3953"/>
<reference evidence="1 2" key="1">
    <citation type="submission" date="2015-08" db="EMBL/GenBank/DDBJ databases">
        <title>Genome sequence of the pristinamycin over-producing bacterium Streptomyces pristinaespiralis HCCB10218.</title>
        <authorList>
            <person name="Tian J."/>
            <person name="Yang J."/>
            <person name="Li L."/>
            <person name="Ruan L."/>
            <person name="Wei W."/>
            <person name="Zheng G."/>
            <person name="Wei Z."/>
            <person name="Yang S."/>
            <person name="Ge M."/>
            <person name="Jiang W."/>
            <person name="Lu Y."/>
        </authorList>
    </citation>
    <scope>NUCLEOTIDE SEQUENCE [LARGE SCALE GENOMIC DNA]</scope>
    <source>
        <strain evidence="1 2">HCCB 10218</strain>
    </source>
</reference>
<sequence length="64" mass="6421">MQNNTEIMDLIANYDAYADVDELNVTAAADAPATTPVCAASVASSTWCASAASAISGATYEAGC</sequence>
<protein>
    <submittedName>
        <fullName evidence="1">Uncharacterized protein</fullName>
    </submittedName>
</protein>
<accession>A0A0M5IR36</accession>
<dbReference type="AlphaFoldDB" id="A0A0M5IR36"/>
<name>A0A0M5IR36_STRPR</name>
<dbReference type="KEGG" id="spri:SPRI_3768"/>
<evidence type="ECO:0000313" key="2">
    <source>
        <dbReference type="Proteomes" id="UP000060513"/>
    </source>
</evidence>